<comment type="similarity">
    <text evidence="2">Belongs to the TMEM9 family.</text>
</comment>
<protein>
    <submittedName>
        <fullName evidence="8">Uncharacterized protein</fullName>
    </submittedName>
</protein>
<keyword evidence="4 7" id="KW-1133">Transmembrane helix</keyword>
<feature type="region of interest" description="Disordered" evidence="6">
    <location>
        <begin position="144"/>
        <end position="173"/>
    </location>
</feature>
<sequence length="220" mass="25181">MSAKYVGVVVLYVVFTTVFVYAKTPPPQSSSFEDVRCKCVCPKTKAENGTKDRNVYISANVDPNMCKCDLVVDNPTVKKCAQWAITGSDDIDQRKTWQLRILFVLYLSSQVVVIFIICVVSLLLVYMMFLLCLDPIIARKPSAGRYQEHSNEERNGQPMIEIESDDQSVRQVPREEQAARAAHLTRQRSIVNRVTDEQAKWKDTVSEQRKIIYDRHSMLN</sequence>
<gene>
    <name evidence="8" type="ORF">KUTeg_007838</name>
</gene>
<dbReference type="InterPro" id="IPR008853">
    <property type="entry name" value="TMEM9/TMEM9B"/>
</dbReference>
<reference evidence="8 9" key="1">
    <citation type="submission" date="2022-12" db="EMBL/GenBank/DDBJ databases">
        <title>Chromosome-level genome of Tegillarca granosa.</title>
        <authorList>
            <person name="Kim J."/>
        </authorList>
    </citation>
    <scope>NUCLEOTIDE SEQUENCE [LARGE SCALE GENOMIC DNA]</scope>
    <source>
        <strain evidence="8">Teg-2019</strain>
        <tissue evidence="8">Adductor muscle</tissue>
    </source>
</reference>
<dbReference type="Pfam" id="PF05434">
    <property type="entry name" value="Tmemb_9"/>
    <property type="match status" value="1"/>
</dbReference>
<dbReference type="PANTHER" id="PTHR13064:SF6">
    <property type="entry name" value="TRANSMEMBRANE PROTEIN 9"/>
    <property type="match status" value="1"/>
</dbReference>
<keyword evidence="3 7" id="KW-0812">Transmembrane</keyword>
<feature type="transmembrane region" description="Helical" evidence="7">
    <location>
        <begin position="103"/>
        <end position="131"/>
    </location>
</feature>
<evidence type="ECO:0000256" key="4">
    <source>
        <dbReference type="ARBA" id="ARBA00022989"/>
    </source>
</evidence>
<proteinExistence type="inferred from homology"/>
<comment type="caution">
    <text evidence="8">The sequence shown here is derived from an EMBL/GenBank/DDBJ whole genome shotgun (WGS) entry which is preliminary data.</text>
</comment>
<keyword evidence="5 7" id="KW-0472">Membrane</keyword>
<feature type="transmembrane region" description="Helical" evidence="7">
    <location>
        <begin position="6"/>
        <end position="22"/>
    </location>
</feature>
<evidence type="ECO:0000256" key="7">
    <source>
        <dbReference type="SAM" id="Phobius"/>
    </source>
</evidence>
<accession>A0ABQ9FIY4</accession>
<feature type="compositionally biased region" description="Basic and acidic residues" evidence="6">
    <location>
        <begin position="146"/>
        <end position="155"/>
    </location>
</feature>
<evidence type="ECO:0000256" key="5">
    <source>
        <dbReference type="ARBA" id="ARBA00023136"/>
    </source>
</evidence>
<evidence type="ECO:0000256" key="6">
    <source>
        <dbReference type="SAM" id="MobiDB-lite"/>
    </source>
</evidence>
<evidence type="ECO:0000256" key="1">
    <source>
        <dbReference type="ARBA" id="ARBA00004370"/>
    </source>
</evidence>
<keyword evidence="9" id="KW-1185">Reference proteome</keyword>
<dbReference type="PANTHER" id="PTHR13064">
    <property type="entry name" value="TRANSMEMBRANE PROTEIN 9 FAMILY MEMBER"/>
    <property type="match status" value="1"/>
</dbReference>
<evidence type="ECO:0000313" key="8">
    <source>
        <dbReference type="EMBL" id="KAJ8315688.1"/>
    </source>
</evidence>
<comment type="subcellular location">
    <subcellularLocation>
        <location evidence="1">Membrane</location>
    </subcellularLocation>
</comment>
<evidence type="ECO:0000313" key="9">
    <source>
        <dbReference type="Proteomes" id="UP001217089"/>
    </source>
</evidence>
<evidence type="ECO:0000256" key="2">
    <source>
        <dbReference type="ARBA" id="ARBA00007264"/>
    </source>
</evidence>
<dbReference type="EMBL" id="JARBDR010000337">
    <property type="protein sequence ID" value="KAJ8315688.1"/>
    <property type="molecule type" value="Genomic_DNA"/>
</dbReference>
<dbReference type="Proteomes" id="UP001217089">
    <property type="component" value="Unassembled WGS sequence"/>
</dbReference>
<evidence type="ECO:0000256" key="3">
    <source>
        <dbReference type="ARBA" id="ARBA00022692"/>
    </source>
</evidence>
<name>A0ABQ9FIY4_TEGGR</name>
<organism evidence="8 9">
    <name type="scientific">Tegillarca granosa</name>
    <name type="common">Malaysian cockle</name>
    <name type="synonym">Anadara granosa</name>
    <dbReference type="NCBI Taxonomy" id="220873"/>
    <lineage>
        <taxon>Eukaryota</taxon>
        <taxon>Metazoa</taxon>
        <taxon>Spiralia</taxon>
        <taxon>Lophotrochozoa</taxon>
        <taxon>Mollusca</taxon>
        <taxon>Bivalvia</taxon>
        <taxon>Autobranchia</taxon>
        <taxon>Pteriomorphia</taxon>
        <taxon>Arcoida</taxon>
        <taxon>Arcoidea</taxon>
        <taxon>Arcidae</taxon>
        <taxon>Tegillarca</taxon>
    </lineage>
</organism>